<evidence type="ECO:0000313" key="2">
    <source>
        <dbReference type="EMBL" id="KAK7291750.1"/>
    </source>
</evidence>
<dbReference type="AlphaFoldDB" id="A0AAN9J3V0"/>
<feature type="transmembrane region" description="Helical" evidence="1">
    <location>
        <begin position="6"/>
        <end position="29"/>
    </location>
</feature>
<evidence type="ECO:0000313" key="3">
    <source>
        <dbReference type="Proteomes" id="UP001372338"/>
    </source>
</evidence>
<reference evidence="2 3" key="1">
    <citation type="submission" date="2024-01" db="EMBL/GenBank/DDBJ databases">
        <title>The genomes of 5 underutilized Papilionoideae crops provide insights into root nodulation and disease resistanc.</title>
        <authorList>
            <person name="Yuan L."/>
        </authorList>
    </citation>
    <scope>NUCLEOTIDE SEQUENCE [LARGE SCALE GENOMIC DNA]</scope>
    <source>
        <strain evidence="2">ZHUSHIDOU_FW_LH</strain>
        <tissue evidence="2">Leaf</tissue>
    </source>
</reference>
<dbReference type="Proteomes" id="UP001372338">
    <property type="component" value="Unassembled WGS sequence"/>
</dbReference>
<gene>
    <name evidence="2" type="ORF">RIF29_07133</name>
</gene>
<name>A0AAN9J3V0_CROPI</name>
<sequence>MGLNRSLALCVQFIVILTFSTLFAFWFGLPLIKEHKGIDVSLCKMIVSYFILIKIERQIEDVLPLLFIIEVGNFFIIMESAKLAQNPGKCSSELIFHFLYNNKMID</sequence>
<keyword evidence="1" id="KW-0472">Membrane</keyword>
<protein>
    <submittedName>
        <fullName evidence="2">Uncharacterized protein</fullName>
    </submittedName>
</protein>
<accession>A0AAN9J3V0</accession>
<comment type="caution">
    <text evidence="2">The sequence shown here is derived from an EMBL/GenBank/DDBJ whole genome shotgun (WGS) entry which is preliminary data.</text>
</comment>
<dbReference type="EMBL" id="JAYWIO010000001">
    <property type="protein sequence ID" value="KAK7291750.1"/>
    <property type="molecule type" value="Genomic_DNA"/>
</dbReference>
<organism evidence="2 3">
    <name type="scientific">Crotalaria pallida</name>
    <name type="common">Smooth rattlebox</name>
    <name type="synonym">Crotalaria striata</name>
    <dbReference type="NCBI Taxonomy" id="3830"/>
    <lineage>
        <taxon>Eukaryota</taxon>
        <taxon>Viridiplantae</taxon>
        <taxon>Streptophyta</taxon>
        <taxon>Embryophyta</taxon>
        <taxon>Tracheophyta</taxon>
        <taxon>Spermatophyta</taxon>
        <taxon>Magnoliopsida</taxon>
        <taxon>eudicotyledons</taxon>
        <taxon>Gunneridae</taxon>
        <taxon>Pentapetalae</taxon>
        <taxon>rosids</taxon>
        <taxon>fabids</taxon>
        <taxon>Fabales</taxon>
        <taxon>Fabaceae</taxon>
        <taxon>Papilionoideae</taxon>
        <taxon>50 kb inversion clade</taxon>
        <taxon>genistoids sensu lato</taxon>
        <taxon>core genistoids</taxon>
        <taxon>Crotalarieae</taxon>
        <taxon>Crotalaria</taxon>
    </lineage>
</organism>
<evidence type="ECO:0000256" key="1">
    <source>
        <dbReference type="SAM" id="Phobius"/>
    </source>
</evidence>
<keyword evidence="1" id="KW-1133">Transmembrane helix</keyword>
<keyword evidence="3" id="KW-1185">Reference proteome</keyword>
<proteinExistence type="predicted"/>
<keyword evidence="1" id="KW-0812">Transmembrane</keyword>